<dbReference type="AlphaFoldDB" id="A0AA39WSG8"/>
<name>A0AA39WSG8_9PEZI</name>
<comment type="caution">
    <text evidence="1">The sequence shown here is derived from an EMBL/GenBank/DDBJ whole genome shotgun (WGS) entry which is preliminary data.</text>
</comment>
<evidence type="ECO:0000313" key="2">
    <source>
        <dbReference type="Proteomes" id="UP001175000"/>
    </source>
</evidence>
<evidence type="ECO:0008006" key="3">
    <source>
        <dbReference type="Google" id="ProtNLM"/>
    </source>
</evidence>
<keyword evidence="2" id="KW-1185">Reference proteome</keyword>
<dbReference type="Proteomes" id="UP001175000">
    <property type="component" value="Unassembled WGS sequence"/>
</dbReference>
<dbReference type="PANTHER" id="PTHR10622">
    <property type="entry name" value="HET DOMAIN-CONTAINING PROTEIN"/>
    <property type="match status" value="1"/>
</dbReference>
<dbReference type="EMBL" id="JAULSU010000004">
    <property type="protein sequence ID" value="KAK0620762.1"/>
    <property type="molecule type" value="Genomic_DNA"/>
</dbReference>
<accession>A0AA39WSG8</accession>
<gene>
    <name evidence="1" type="ORF">B0T14DRAFT_431209</name>
</gene>
<sequence>DTVCIDKTSSAELSEAISKYAWYARSAACFAYLEDVADRRTESQANRGFRPFTESPFTKSR</sequence>
<feature type="non-terminal residue" evidence="1">
    <location>
        <position position="1"/>
    </location>
</feature>
<protein>
    <recommendedName>
        <fullName evidence="3">Heterokaryon incompatibility domain-containing protein</fullName>
    </recommendedName>
</protein>
<reference evidence="1" key="1">
    <citation type="submission" date="2023-06" db="EMBL/GenBank/DDBJ databases">
        <title>Genome-scale phylogeny and comparative genomics of the fungal order Sordariales.</title>
        <authorList>
            <consortium name="Lawrence Berkeley National Laboratory"/>
            <person name="Hensen N."/>
            <person name="Bonometti L."/>
            <person name="Westerberg I."/>
            <person name="Brannstrom I.O."/>
            <person name="Guillou S."/>
            <person name="Cros-Aarteil S."/>
            <person name="Calhoun S."/>
            <person name="Haridas S."/>
            <person name="Kuo A."/>
            <person name="Mondo S."/>
            <person name="Pangilinan J."/>
            <person name="Riley R."/>
            <person name="Labutti K."/>
            <person name="Andreopoulos B."/>
            <person name="Lipzen A."/>
            <person name="Chen C."/>
            <person name="Yanf M."/>
            <person name="Daum C."/>
            <person name="Ng V."/>
            <person name="Clum A."/>
            <person name="Steindorff A."/>
            <person name="Ohm R."/>
            <person name="Martin F."/>
            <person name="Silar P."/>
            <person name="Natvig D."/>
            <person name="Lalanne C."/>
            <person name="Gautier V."/>
            <person name="Ament-Velasquez S.L."/>
            <person name="Kruys A."/>
            <person name="Hutchinson M.I."/>
            <person name="Powell A.J."/>
            <person name="Barry K."/>
            <person name="Miller A.N."/>
            <person name="Grigoriev I.V."/>
            <person name="Debuchy R."/>
            <person name="Gladieux P."/>
            <person name="Thoren M.H."/>
            <person name="Johannesson H."/>
        </authorList>
    </citation>
    <scope>NUCLEOTIDE SEQUENCE</scope>
    <source>
        <strain evidence="1">CBS 606.72</strain>
    </source>
</reference>
<organism evidence="1 2">
    <name type="scientific">Immersiella caudata</name>
    <dbReference type="NCBI Taxonomy" id="314043"/>
    <lineage>
        <taxon>Eukaryota</taxon>
        <taxon>Fungi</taxon>
        <taxon>Dikarya</taxon>
        <taxon>Ascomycota</taxon>
        <taxon>Pezizomycotina</taxon>
        <taxon>Sordariomycetes</taxon>
        <taxon>Sordariomycetidae</taxon>
        <taxon>Sordariales</taxon>
        <taxon>Lasiosphaeriaceae</taxon>
        <taxon>Immersiella</taxon>
    </lineage>
</organism>
<proteinExistence type="predicted"/>
<dbReference type="PANTHER" id="PTHR10622:SF10">
    <property type="entry name" value="HET DOMAIN-CONTAINING PROTEIN"/>
    <property type="match status" value="1"/>
</dbReference>
<evidence type="ECO:0000313" key="1">
    <source>
        <dbReference type="EMBL" id="KAK0620762.1"/>
    </source>
</evidence>